<comment type="caution">
    <text evidence="3">The sequence shown here is derived from an EMBL/GenBank/DDBJ whole genome shotgun (WGS) entry which is preliminary data.</text>
</comment>
<dbReference type="InterPro" id="IPR055346">
    <property type="entry name" value="Fe-S_cluster_assembly_SufBD"/>
</dbReference>
<dbReference type="InterPro" id="IPR000825">
    <property type="entry name" value="SUF_FeS_clus_asmbl_SufBD_core"/>
</dbReference>
<dbReference type="Pfam" id="PF19295">
    <property type="entry name" value="SufBD_N"/>
    <property type="match status" value="1"/>
</dbReference>
<dbReference type="AlphaFoldDB" id="A0AA35SMV6"/>
<dbReference type="PANTHER" id="PTHR43575">
    <property type="entry name" value="PROTEIN ABCI7, CHLOROPLASTIC"/>
    <property type="match status" value="1"/>
</dbReference>
<feature type="domain" description="SUF system FeS cluster assembly SufBD N-terminal" evidence="2">
    <location>
        <begin position="27"/>
        <end position="173"/>
    </location>
</feature>
<feature type="domain" description="SUF system FeS cluster assembly SufBD core" evidence="1">
    <location>
        <begin position="184"/>
        <end position="410"/>
    </location>
</feature>
<dbReference type="Proteomes" id="UP001174909">
    <property type="component" value="Unassembled WGS sequence"/>
</dbReference>
<dbReference type="Pfam" id="PF01458">
    <property type="entry name" value="SUFBD_core"/>
    <property type="match status" value="1"/>
</dbReference>
<evidence type="ECO:0000259" key="2">
    <source>
        <dbReference type="Pfam" id="PF19295"/>
    </source>
</evidence>
<evidence type="ECO:0000259" key="1">
    <source>
        <dbReference type="Pfam" id="PF01458"/>
    </source>
</evidence>
<dbReference type="GO" id="GO:0016226">
    <property type="term" value="P:iron-sulfur cluster assembly"/>
    <property type="evidence" value="ECO:0007669"/>
    <property type="project" value="InterPro"/>
</dbReference>
<reference evidence="3" key="1">
    <citation type="submission" date="2023-03" db="EMBL/GenBank/DDBJ databases">
        <authorList>
            <person name="Steffen K."/>
            <person name="Cardenas P."/>
        </authorList>
    </citation>
    <scope>NUCLEOTIDE SEQUENCE</scope>
</reference>
<sequence>MASRRTIPFDYPASGAMAAALPGEGLPWLDALRAEARRLSADGLPGTRMEAWKYTNLAPLAALDFLAPASAEEALTEADLGSDALDAVDGPSLVFVNGRLSERHSRVDALPQGVRIVGLAQGLADDPESVEVRIGEAAPLNGDLMAAFNAAFVADGCIVETEPGVAVEQPVRLRFVAVPGSEPLAYHPRVIVRLGAGSRLTLVECHEGPAGAATWSNPLVDVQVGERATLSHVKLQIEGDGAYHTALTKAVLAGGARYESHLLALGARLARHEIHVRFDGEGARCLLGGGYMARGNQHVDNTTVIDHRVPACESREVYKGVLDDTARGVFQGKIIVRQDAQKTDGHQLNRTLLLSPKAEIDSKPELEIYADDVKCSHGATAGEPEADQLFYMRSRGLDHRTALALIVEGFMGELLEGIGHEPVRAALAARLADWIGKVDEV</sequence>
<dbReference type="PANTHER" id="PTHR43575:SF1">
    <property type="entry name" value="PROTEIN ABCI7, CHLOROPLASTIC"/>
    <property type="match status" value="1"/>
</dbReference>
<dbReference type="InterPro" id="IPR045595">
    <property type="entry name" value="SufBD_N"/>
</dbReference>
<organism evidence="3 4">
    <name type="scientific">Geodia barretti</name>
    <name type="common">Barrett's horny sponge</name>
    <dbReference type="NCBI Taxonomy" id="519541"/>
    <lineage>
        <taxon>Eukaryota</taxon>
        <taxon>Metazoa</taxon>
        <taxon>Porifera</taxon>
        <taxon>Demospongiae</taxon>
        <taxon>Heteroscleromorpha</taxon>
        <taxon>Tetractinellida</taxon>
        <taxon>Astrophorina</taxon>
        <taxon>Geodiidae</taxon>
        <taxon>Geodia</taxon>
    </lineage>
</organism>
<dbReference type="EMBL" id="CASHTH010002581">
    <property type="protein sequence ID" value="CAI8032032.1"/>
    <property type="molecule type" value="Genomic_DNA"/>
</dbReference>
<evidence type="ECO:0000313" key="4">
    <source>
        <dbReference type="Proteomes" id="UP001174909"/>
    </source>
</evidence>
<dbReference type="InterPro" id="IPR011542">
    <property type="entry name" value="SUF_FeS_clus_asmbl_SufD"/>
</dbReference>
<accession>A0AA35SMV6</accession>
<dbReference type="SUPFAM" id="SSF101960">
    <property type="entry name" value="Stabilizer of iron transporter SufD"/>
    <property type="match status" value="1"/>
</dbReference>
<evidence type="ECO:0000313" key="3">
    <source>
        <dbReference type="EMBL" id="CAI8032032.1"/>
    </source>
</evidence>
<gene>
    <name evidence="3" type="ORF">GBAR_LOCUS18136</name>
</gene>
<dbReference type="InterPro" id="IPR037284">
    <property type="entry name" value="SUF_FeS_clus_asmbl_SufBD_sf"/>
</dbReference>
<proteinExistence type="predicted"/>
<keyword evidence="4" id="KW-1185">Reference proteome</keyword>
<dbReference type="NCBIfam" id="TIGR01981">
    <property type="entry name" value="sufD"/>
    <property type="match status" value="1"/>
</dbReference>
<protein>
    <submittedName>
        <fullName evidence="3">UPF0051 protein slr0076</fullName>
    </submittedName>
</protein>
<name>A0AA35SMV6_GEOBA</name>